<feature type="binding site" evidence="7">
    <location>
        <begin position="322"/>
        <end position="323"/>
    </location>
    <ligand>
        <name>substrate</name>
    </ligand>
</feature>
<dbReference type="GO" id="GO:0004151">
    <property type="term" value="F:dihydroorotase activity"/>
    <property type="evidence" value="ECO:0007669"/>
    <property type="project" value="UniProtKB-UniRule"/>
</dbReference>
<dbReference type="InterPro" id="IPR032466">
    <property type="entry name" value="Metal_Hydrolase"/>
</dbReference>
<evidence type="ECO:0000256" key="6">
    <source>
        <dbReference type="ARBA" id="ARBA00022975"/>
    </source>
</evidence>
<feature type="active site" evidence="7">
    <location>
        <position position="304"/>
    </location>
</feature>
<dbReference type="GO" id="GO:0004038">
    <property type="term" value="F:allantoinase activity"/>
    <property type="evidence" value="ECO:0007669"/>
    <property type="project" value="TreeGrafter"/>
</dbReference>
<dbReference type="eggNOG" id="COG0044">
    <property type="taxonomic scope" value="Bacteria"/>
</dbReference>
<sequence length="429" mass="45811">MPFLIKNGTVFFEDKLQAADVLIDGDKIKAIAPNIQVPENVPTFDAAQQLVAPGLVDVHVHFRDPGFTYKETIATGSLAAAHGGFTTVCAMPNLDPVPNTPDLLKKQLQRNATEGHVHIHQYAPITKDLTSAELVDWQGMKAAGAFAFSNDGKGVQLAGTMYDAMAAAKSVDLPIVAHVEDNSLVRGGVMNAGPYADKLGLPGILAVSESSQVARDIELAQATGAHYHICHISTAESIRQVRAAKQAGINVSCEVSPHHLVLDDAMITKDDPMMKMNPPLRSFADRQACIEGLLDGTIDCVATDHAPHSVSEKSGSMKTAAFGITGSETAFPILYTAFVKTQILSLEQLLHLMSDRPADLFNLPAGRLLVGGPADIAIFDLTHEHVIAVKDFVSKGKNTPFINDTVLGWPRATFVSGQRVAFPSLGGQQ</sequence>
<dbReference type="STRING" id="1423734.FC83_GL002380"/>
<dbReference type="PROSITE" id="PS00483">
    <property type="entry name" value="DIHYDROOROTASE_2"/>
    <property type="match status" value="1"/>
</dbReference>
<dbReference type="GO" id="GO:0005737">
    <property type="term" value="C:cytoplasm"/>
    <property type="evidence" value="ECO:0007669"/>
    <property type="project" value="TreeGrafter"/>
</dbReference>
<dbReference type="CDD" id="cd01317">
    <property type="entry name" value="DHOase_IIa"/>
    <property type="match status" value="1"/>
</dbReference>
<name>X0PHA1_9LACO</name>
<dbReference type="PROSITE" id="PS00482">
    <property type="entry name" value="DIHYDROOROTASE_1"/>
    <property type="match status" value="1"/>
</dbReference>
<organism evidence="9 10">
    <name type="scientific">Agrilactobacillus composti DSM 18527 = JCM 14202</name>
    <dbReference type="NCBI Taxonomy" id="1423734"/>
    <lineage>
        <taxon>Bacteria</taxon>
        <taxon>Bacillati</taxon>
        <taxon>Bacillota</taxon>
        <taxon>Bacilli</taxon>
        <taxon>Lactobacillales</taxon>
        <taxon>Lactobacillaceae</taxon>
        <taxon>Agrilactobacillus</taxon>
    </lineage>
</organism>
<protein>
    <recommendedName>
        <fullName evidence="7">Dihydroorotase</fullName>
        <shortName evidence="7">DHOase</shortName>
        <ecNumber evidence="7">3.5.2.3</ecNumber>
    </recommendedName>
</protein>
<dbReference type="InterPro" id="IPR024403">
    <property type="entry name" value="DHOase_cat"/>
</dbReference>
<dbReference type="PATRIC" id="fig|1423734.3.peg.2414"/>
<dbReference type="UniPathway" id="UPA00070">
    <property type="reaction ID" value="UER00117"/>
</dbReference>
<accession>X0PHA1</accession>
<comment type="pathway">
    <text evidence="7">Pyrimidine metabolism; UMP biosynthesis via de novo pathway; (S)-dihydroorotate from bicarbonate: step 3/3.</text>
</comment>
<dbReference type="NCBIfam" id="NF006837">
    <property type="entry name" value="PRK09357.1-2"/>
    <property type="match status" value="1"/>
</dbReference>
<comment type="cofactor">
    <cofactor evidence="7">
        <name>Zn(2+)</name>
        <dbReference type="ChEBI" id="CHEBI:29105"/>
    </cofactor>
    <text evidence="7">Binds 2 Zn(2+) ions per subunit.</text>
</comment>
<evidence type="ECO:0000256" key="5">
    <source>
        <dbReference type="ARBA" id="ARBA00022833"/>
    </source>
</evidence>
<dbReference type="NCBIfam" id="TIGR00857">
    <property type="entry name" value="pyrC_multi"/>
    <property type="match status" value="1"/>
</dbReference>
<dbReference type="InterPro" id="IPR004722">
    <property type="entry name" value="DHOase"/>
</dbReference>
<feature type="domain" description="Dihydroorotase catalytic" evidence="8">
    <location>
        <begin position="49"/>
        <end position="237"/>
    </location>
</feature>
<evidence type="ECO:0000256" key="7">
    <source>
        <dbReference type="HAMAP-Rule" id="MF_00220"/>
    </source>
</evidence>
<dbReference type="Gene3D" id="2.30.40.10">
    <property type="entry name" value="Urease, subunit C, domain 1"/>
    <property type="match status" value="1"/>
</dbReference>
<dbReference type="PANTHER" id="PTHR43668:SF2">
    <property type="entry name" value="ALLANTOINASE"/>
    <property type="match status" value="1"/>
</dbReference>
<dbReference type="GO" id="GO:0008270">
    <property type="term" value="F:zinc ion binding"/>
    <property type="evidence" value="ECO:0007669"/>
    <property type="project" value="UniProtKB-UniRule"/>
</dbReference>
<dbReference type="SUPFAM" id="SSF51556">
    <property type="entry name" value="Metallo-dependent hydrolases"/>
    <property type="match status" value="1"/>
</dbReference>
<dbReference type="HAMAP" id="MF_00220_B">
    <property type="entry name" value="PyrC_classI_B"/>
    <property type="match status" value="1"/>
</dbReference>
<dbReference type="EMBL" id="AZGA01000002">
    <property type="protein sequence ID" value="KRM36508.1"/>
    <property type="molecule type" value="Genomic_DNA"/>
</dbReference>
<feature type="binding site" evidence="7">
    <location>
        <position position="151"/>
    </location>
    <ligand>
        <name>Zn(2+)</name>
        <dbReference type="ChEBI" id="CHEBI:29105"/>
        <label>1</label>
    </ligand>
</feature>
<evidence type="ECO:0000256" key="4">
    <source>
        <dbReference type="ARBA" id="ARBA00022801"/>
    </source>
</evidence>
<feature type="binding site" evidence="7">
    <location>
        <position position="61"/>
    </location>
    <ligand>
        <name>Zn(2+)</name>
        <dbReference type="ChEBI" id="CHEBI:29105"/>
        <label>1</label>
    </ligand>
</feature>
<dbReference type="GO" id="GO:0044205">
    <property type="term" value="P:'de novo' UMP biosynthetic process"/>
    <property type="evidence" value="ECO:0007669"/>
    <property type="project" value="UniProtKB-UniRule"/>
</dbReference>
<proteinExistence type="inferred from homology"/>
<keyword evidence="4 7" id="KW-0378">Hydrolase</keyword>
<evidence type="ECO:0000313" key="10">
    <source>
        <dbReference type="Proteomes" id="UP000051236"/>
    </source>
</evidence>
<evidence type="ECO:0000256" key="3">
    <source>
        <dbReference type="ARBA" id="ARBA00022723"/>
    </source>
</evidence>
<dbReference type="PANTHER" id="PTHR43668">
    <property type="entry name" value="ALLANTOINASE"/>
    <property type="match status" value="1"/>
</dbReference>
<dbReference type="InterPro" id="IPR011059">
    <property type="entry name" value="Metal-dep_hydrolase_composite"/>
</dbReference>
<dbReference type="Gene3D" id="3.20.20.140">
    <property type="entry name" value="Metal-dependent hydrolases"/>
    <property type="match status" value="1"/>
</dbReference>
<evidence type="ECO:0000313" key="9">
    <source>
        <dbReference type="EMBL" id="KRM36508.1"/>
    </source>
</evidence>
<dbReference type="GO" id="GO:0006145">
    <property type="term" value="P:purine nucleobase catabolic process"/>
    <property type="evidence" value="ECO:0007669"/>
    <property type="project" value="TreeGrafter"/>
</dbReference>
<feature type="binding site" evidence="7">
    <location>
        <position position="151"/>
    </location>
    <ligand>
        <name>Zn(2+)</name>
        <dbReference type="ChEBI" id="CHEBI:29105"/>
        <label>2</label>
    </ligand>
</feature>
<evidence type="ECO:0000256" key="1">
    <source>
        <dbReference type="ARBA" id="ARBA00002368"/>
    </source>
</evidence>
<comment type="caution">
    <text evidence="9">The sequence shown here is derived from an EMBL/GenBank/DDBJ whole genome shotgun (WGS) entry which is preliminary data.</text>
</comment>
<dbReference type="Pfam" id="PF12890">
    <property type="entry name" value="DHOase"/>
    <property type="match status" value="1"/>
</dbReference>
<reference evidence="9 10" key="1">
    <citation type="journal article" date="2015" name="Genome Announc.">
        <title>Expanding the biotechnology potential of lactobacilli through comparative genomics of 213 strains and associated genera.</title>
        <authorList>
            <person name="Sun Z."/>
            <person name="Harris H.M."/>
            <person name="McCann A."/>
            <person name="Guo C."/>
            <person name="Argimon S."/>
            <person name="Zhang W."/>
            <person name="Yang X."/>
            <person name="Jeffery I.B."/>
            <person name="Cooney J.C."/>
            <person name="Kagawa T.F."/>
            <person name="Liu W."/>
            <person name="Song Y."/>
            <person name="Salvetti E."/>
            <person name="Wrobel A."/>
            <person name="Rasinkangas P."/>
            <person name="Parkhill J."/>
            <person name="Rea M.C."/>
            <person name="O'Sullivan O."/>
            <person name="Ritari J."/>
            <person name="Douillard F.P."/>
            <person name="Paul Ross R."/>
            <person name="Yang R."/>
            <person name="Briner A.E."/>
            <person name="Felis G.E."/>
            <person name="de Vos W.M."/>
            <person name="Barrangou R."/>
            <person name="Klaenhammer T.R."/>
            <person name="Caufield P.W."/>
            <person name="Cui Y."/>
            <person name="Zhang H."/>
            <person name="O'Toole P.W."/>
        </authorList>
    </citation>
    <scope>NUCLEOTIDE SEQUENCE [LARGE SCALE GENOMIC DNA]</scope>
    <source>
        <strain evidence="9 10">DSM 18527</strain>
    </source>
</reference>
<keyword evidence="6 7" id="KW-0665">Pyrimidine biosynthesis</keyword>
<dbReference type="InterPro" id="IPR050138">
    <property type="entry name" value="DHOase/Allantoinase_Hydrolase"/>
</dbReference>
<feature type="binding site" evidence="7">
    <location>
        <position position="93"/>
    </location>
    <ligand>
        <name>substrate</name>
    </ligand>
</feature>
<dbReference type="AlphaFoldDB" id="X0PHA1"/>
<dbReference type="SUPFAM" id="SSF51338">
    <property type="entry name" value="Composite domain of metallo-dependent hydrolases"/>
    <property type="match status" value="1"/>
</dbReference>
<feature type="binding site" evidence="7">
    <location>
        <position position="231"/>
    </location>
    <ligand>
        <name>Zn(2+)</name>
        <dbReference type="ChEBI" id="CHEBI:29105"/>
        <label>2</label>
    </ligand>
</feature>
<dbReference type="EC" id="3.5.2.3" evidence="7"/>
<dbReference type="InterPro" id="IPR002195">
    <property type="entry name" value="Dihydroorotase_CS"/>
</dbReference>
<comment type="catalytic activity">
    <reaction evidence="7">
        <text>(S)-dihydroorotate + H2O = N-carbamoyl-L-aspartate + H(+)</text>
        <dbReference type="Rhea" id="RHEA:24296"/>
        <dbReference type="ChEBI" id="CHEBI:15377"/>
        <dbReference type="ChEBI" id="CHEBI:15378"/>
        <dbReference type="ChEBI" id="CHEBI:30864"/>
        <dbReference type="ChEBI" id="CHEBI:32814"/>
        <dbReference type="EC" id="3.5.2.3"/>
    </reaction>
</comment>
<dbReference type="Proteomes" id="UP000051236">
    <property type="component" value="Unassembled WGS sequence"/>
</dbReference>
<gene>
    <name evidence="7" type="primary">pyrC</name>
    <name evidence="9" type="ORF">FC83_GL002380</name>
</gene>
<keyword evidence="5 7" id="KW-0862">Zinc</keyword>
<feature type="binding site" evidence="7">
    <location>
        <position position="178"/>
    </location>
    <ligand>
        <name>Zn(2+)</name>
        <dbReference type="ChEBI" id="CHEBI:29105"/>
        <label>2</label>
    </ligand>
</feature>
<evidence type="ECO:0000256" key="2">
    <source>
        <dbReference type="ARBA" id="ARBA00010286"/>
    </source>
</evidence>
<comment type="similarity">
    <text evidence="2 7">Belongs to the metallo-dependent hydrolases superfamily. DHOase family. Class I DHOase subfamily.</text>
</comment>
<evidence type="ECO:0000259" key="8">
    <source>
        <dbReference type="Pfam" id="PF12890"/>
    </source>
</evidence>
<dbReference type="OrthoDB" id="9765462at2"/>
<comment type="function">
    <text evidence="1 7">Catalyzes the reversible cyclization of carbamoyl aspartate to dihydroorotate.</text>
</comment>
<keyword evidence="10" id="KW-1185">Reference proteome</keyword>
<feature type="binding site" evidence="7">
    <location>
        <position position="308"/>
    </location>
    <ligand>
        <name>substrate</name>
    </ligand>
</feature>
<feature type="binding site" evidence="7">
    <location>
        <begin position="61"/>
        <end position="63"/>
    </location>
    <ligand>
        <name>substrate</name>
    </ligand>
</feature>
<keyword evidence="3 7" id="KW-0479">Metal-binding</keyword>
<dbReference type="RefSeq" id="WP_035455232.1">
    <property type="nucleotide sequence ID" value="NZ_AZGA01000002.1"/>
</dbReference>
<feature type="binding site" evidence="7">
    <location>
        <position position="277"/>
    </location>
    <ligand>
        <name>substrate</name>
    </ligand>
</feature>
<feature type="binding site" evidence="7">
    <location>
        <position position="304"/>
    </location>
    <ligand>
        <name>Zn(2+)</name>
        <dbReference type="ChEBI" id="CHEBI:29105"/>
        <label>1</label>
    </ligand>
</feature>
<feature type="binding site" evidence="7">
    <location>
        <position position="59"/>
    </location>
    <ligand>
        <name>Zn(2+)</name>
        <dbReference type="ChEBI" id="CHEBI:29105"/>
        <label>1</label>
    </ligand>
</feature>